<feature type="transmembrane region" description="Helical" evidence="1">
    <location>
        <begin position="21"/>
        <end position="39"/>
    </location>
</feature>
<evidence type="ECO:0000313" key="2">
    <source>
        <dbReference type="EMBL" id="CAE0806363.1"/>
    </source>
</evidence>
<protein>
    <submittedName>
        <fullName evidence="2">Uncharacterized protein</fullName>
    </submittedName>
</protein>
<dbReference type="AlphaFoldDB" id="A0A7S4FP05"/>
<organism evidence="2">
    <name type="scientific">Eutreptiella gymnastica</name>
    <dbReference type="NCBI Taxonomy" id="73025"/>
    <lineage>
        <taxon>Eukaryota</taxon>
        <taxon>Discoba</taxon>
        <taxon>Euglenozoa</taxon>
        <taxon>Euglenida</taxon>
        <taxon>Spirocuta</taxon>
        <taxon>Euglenophyceae</taxon>
        <taxon>Eutreptiales</taxon>
        <taxon>Eutreptiaceae</taxon>
        <taxon>Eutreptiella</taxon>
    </lineage>
</organism>
<dbReference type="EMBL" id="HBJA01049399">
    <property type="protein sequence ID" value="CAE0806363.1"/>
    <property type="molecule type" value="Transcribed_RNA"/>
</dbReference>
<feature type="transmembrane region" description="Helical" evidence="1">
    <location>
        <begin position="121"/>
        <end position="139"/>
    </location>
</feature>
<feature type="transmembrane region" description="Helical" evidence="1">
    <location>
        <begin position="209"/>
        <end position="229"/>
    </location>
</feature>
<evidence type="ECO:0000256" key="1">
    <source>
        <dbReference type="SAM" id="Phobius"/>
    </source>
</evidence>
<reference evidence="2" key="1">
    <citation type="submission" date="2021-01" db="EMBL/GenBank/DDBJ databases">
        <authorList>
            <person name="Corre E."/>
            <person name="Pelletier E."/>
            <person name="Niang G."/>
            <person name="Scheremetjew M."/>
            <person name="Finn R."/>
            <person name="Kale V."/>
            <person name="Holt S."/>
            <person name="Cochrane G."/>
            <person name="Meng A."/>
            <person name="Brown T."/>
            <person name="Cohen L."/>
        </authorList>
    </citation>
    <scope>NUCLEOTIDE SEQUENCE</scope>
    <source>
        <strain evidence="2">CCMP1594</strain>
    </source>
</reference>
<proteinExistence type="predicted"/>
<keyword evidence="1" id="KW-1133">Transmembrane helix</keyword>
<sequence>MDTPCYYHVEGQAHQQRRRHLIGVSLFAAFLTLLAMFAISSPIANALYTAPTTTTTTTTTTPRMFGIEAPVPAHQTPAARPQWVAPADPRNPLDMPRPAAPFEYGVPQEPTPEAGGQSLDFGLLAACAAVIAACTSPLWRRPRSVAMYTTTGERAPNDVEADTELATLSAAKKWQAVLAEIEEMDRAAAEAAEKAAAEEGTMSAKLKSVAVFSLPLAASAFILQAYFFGTPVAHLMNRNGWLFAHVTSGMLFGGIVVFSTLYEGLVILQGTPGVRRWWFERVPLVDGVVALPAVFMSIASGVCLSQTNFGSLYAAPKFVHLALETLLMFVAFWAVMDQSTQGPAREKCNEEWKVWMLTDVKPEKPNDTLQTRLWVNAVSSSFVVFIYWVMTTKPHFKLEDLF</sequence>
<feature type="transmembrane region" description="Helical" evidence="1">
    <location>
        <begin position="283"/>
        <end position="302"/>
    </location>
</feature>
<feature type="transmembrane region" description="Helical" evidence="1">
    <location>
        <begin position="373"/>
        <end position="390"/>
    </location>
</feature>
<gene>
    <name evidence="2" type="ORF">EGYM00163_LOCUS17490</name>
</gene>
<feature type="transmembrane region" description="Helical" evidence="1">
    <location>
        <begin position="314"/>
        <end position="335"/>
    </location>
</feature>
<name>A0A7S4FP05_9EUGL</name>
<feature type="transmembrane region" description="Helical" evidence="1">
    <location>
        <begin position="241"/>
        <end position="262"/>
    </location>
</feature>
<accession>A0A7S4FP05</accession>
<keyword evidence="1" id="KW-0812">Transmembrane</keyword>
<keyword evidence="1" id="KW-0472">Membrane</keyword>